<evidence type="ECO:0000313" key="2">
    <source>
        <dbReference type="Proteomes" id="UP001519332"/>
    </source>
</evidence>
<name>A0ABS4U070_9PSEU</name>
<gene>
    <name evidence="1" type="ORF">JOF56_010004</name>
</gene>
<dbReference type="EMBL" id="JAGINW010000001">
    <property type="protein sequence ID" value="MBP2329619.1"/>
    <property type="molecule type" value="Genomic_DNA"/>
</dbReference>
<evidence type="ECO:0000313" key="1">
    <source>
        <dbReference type="EMBL" id="MBP2329619.1"/>
    </source>
</evidence>
<protein>
    <submittedName>
        <fullName evidence="1">Uncharacterized protein</fullName>
    </submittedName>
</protein>
<sequence length="63" mass="6889">MTTPDGAGLTSDLGLIGPYISFPGIRHLVSGMPPAEIIPVPDSQLIDIEQRELPTYEQLWPML</sequence>
<dbReference type="Proteomes" id="UP001519332">
    <property type="component" value="Unassembled WGS sequence"/>
</dbReference>
<reference evidence="1 2" key="1">
    <citation type="submission" date="2021-03" db="EMBL/GenBank/DDBJ databases">
        <title>Sequencing the genomes of 1000 actinobacteria strains.</title>
        <authorList>
            <person name="Klenk H.-P."/>
        </authorList>
    </citation>
    <scope>NUCLEOTIDE SEQUENCE [LARGE SCALE GENOMIC DNA]</scope>
    <source>
        <strain evidence="1 2">DSM 46670</strain>
    </source>
</reference>
<comment type="caution">
    <text evidence="1">The sequence shown here is derived from an EMBL/GenBank/DDBJ whole genome shotgun (WGS) entry which is preliminary data.</text>
</comment>
<accession>A0ABS4U070</accession>
<keyword evidence="2" id="KW-1185">Reference proteome</keyword>
<dbReference type="RefSeq" id="WP_209646352.1">
    <property type="nucleotide sequence ID" value="NZ_JAGINW010000001.1"/>
</dbReference>
<organism evidence="1 2">
    <name type="scientific">Kibdelosporangium banguiense</name>
    <dbReference type="NCBI Taxonomy" id="1365924"/>
    <lineage>
        <taxon>Bacteria</taxon>
        <taxon>Bacillati</taxon>
        <taxon>Actinomycetota</taxon>
        <taxon>Actinomycetes</taxon>
        <taxon>Pseudonocardiales</taxon>
        <taxon>Pseudonocardiaceae</taxon>
        <taxon>Kibdelosporangium</taxon>
    </lineage>
</organism>
<proteinExistence type="predicted"/>